<dbReference type="InterPro" id="IPR052350">
    <property type="entry name" value="Metallo-dep_Lactonases"/>
</dbReference>
<dbReference type="InterPro" id="IPR032466">
    <property type="entry name" value="Metal_Hydrolase"/>
</dbReference>
<feature type="domain" description="Amidohydrolase-related" evidence="2">
    <location>
        <begin position="35"/>
        <end position="346"/>
    </location>
</feature>
<reference evidence="3 4" key="1">
    <citation type="journal article" date="2014" name="Microbiology">
        <title>Unravelling the complete genome sequence of Advenella mimigardefordensis strain DPN7T and novel insights in the catabolism of the xenobiotic polythioester precursor 3,3'-dithiodipropionate.</title>
        <authorList>
            <person name="Wubbeler J.H."/>
            <person name="Hiessl S."/>
            <person name="Schuldes J."/>
            <person name="Thurmer A."/>
            <person name="Daniel R."/>
            <person name="Steinbuchel A."/>
        </authorList>
    </citation>
    <scope>NUCLEOTIDE SEQUENCE [LARGE SCALE GENOMIC DNA]</scope>
    <source>
        <strain evidence="4">DSM 17166 / LMG 22922 / DPN7</strain>
    </source>
</reference>
<organism evidence="3 4">
    <name type="scientific">Advenella mimigardefordensis (strain DSM 17166 / LMG 22922 / DPN7)</name>
    <dbReference type="NCBI Taxonomy" id="1247726"/>
    <lineage>
        <taxon>Bacteria</taxon>
        <taxon>Pseudomonadati</taxon>
        <taxon>Pseudomonadota</taxon>
        <taxon>Betaproteobacteria</taxon>
        <taxon>Burkholderiales</taxon>
        <taxon>Alcaligenaceae</taxon>
    </lineage>
</organism>
<dbReference type="KEGG" id="amim:MIM_c20520"/>
<sequence>MNASSSLFSATRAPNLEWLGRAVPETAIDPHIPIVDAHMHLWDHKTGYRYFLPEFADDAAQSNHRIDATVYVECHSMYRADGPDHLKCIGETEFAVGMAAQANSRKYTDCRVADVIVGYADLTLGSRAGEALEAHMEAANGRFRGIRQRAKWDPDPAVRGAVHAGRSDLFADKHFRQGLDVLTTMGLSFDASVFHPQLMDLAKLAQAHPDSRIVVIHCGSPVGHASYRGREEEVYADWMKGMKALAACPNVSIKLGGLLMCLGSYDFTAVPSPLNSEQLAQLWRPYLEPCVELFGAQRCMVSSNFPVDKAGVPYGTVWNMFKRVMAGCSVDEKNWIFNGTARQFYRMT</sequence>
<dbReference type="SUPFAM" id="SSF51556">
    <property type="entry name" value="Metallo-dependent hydrolases"/>
    <property type="match status" value="1"/>
</dbReference>
<gene>
    <name evidence="3" type="ORF">MIM_c20520</name>
</gene>
<dbReference type="EMBL" id="CP003915">
    <property type="protein sequence ID" value="AHG64131.1"/>
    <property type="molecule type" value="Genomic_DNA"/>
</dbReference>
<dbReference type="HOGENOM" id="CLU_044590_3_1_4"/>
<dbReference type="PANTHER" id="PTHR43569:SF1">
    <property type="entry name" value="BLL3371 PROTEIN"/>
    <property type="match status" value="1"/>
</dbReference>
<dbReference type="STRING" id="1247726.MIM_c20520"/>
<dbReference type="AlphaFoldDB" id="W0PBL0"/>
<name>W0PBL0_ADVMD</name>
<accession>W0PBL0</accession>
<keyword evidence="4" id="KW-1185">Reference proteome</keyword>
<evidence type="ECO:0000259" key="2">
    <source>
        <dbReference type="Pfam" id="PF04909"/>
    </source>
</evidence>
<dbReference type="OrthoDB" id="9787654at2"/>
<dbReference type="InterPro" id="IPR006680">
    <property type="entry name" value="Amidohydro-rel"/>
</dbReference>
<proteinExistence type="inferred from homology"/>
<dbReference type="GO" id="GO:0016787">
    <property type="term" value="F:hydrolase activity"/>
    <property type="evidence" value="ECO:0007669"/>
    <property type="project" value="UniProtKB-KW"/>
</dbReference>
<dbReference type="Pfam" id="PF04909">
    <property type="entry name" value="Amidohydro_2"/>
    <property type="match status" value="1"/>
</dbReference>
<evidence type="ECO:0000313" key="4">
    <source>
        <dbReference type="Proteomes" id="UP000019095"/>
    </source>
</evidence>
<dbReference type="eggNOG" id="COG3618">
    <property type="taxonomic scope" value="Bacteria"/>
</dbReference>
<evidence type="ECO:0000256" key="1">
    <source>
        <dbReference type="ARBA" id="ARBA00038310"/>
    </source>
</evidence>
<dbReference type="Proteomes" id="UP000019095">
    <property type="component" value="Chromosome"/>
</dbReference>
<dbReference type="PATRIC" id="fig|1247726.3.peg.2260"/>
<evidence type="ECO:0000313" key="3">
    <source>
        <dbReference type="EMBL" id="AHG64131.1"/>
    </source>
</evidence>
<comment type="similarity">
    <text evidence="1">Belongs to the metallo-dependent hydrolases superfamily.</text>
</comment>
<keyword evidence="3" id="KW-0378">Hydrolase</keyword>
<dbReference type="Gene3D" id="3.20.20.140">
    <property type="entry name" value="Metal-dependent hydrolases"/>
    <property type="match status" value="1"/>
</dbReference>
<protein>
    <submittedName>
        <fullName evidence="3">Putative amidohydrolase 2</fullName>
    </submittedName>
</protein>
<dbReference type="PANTHER" id="PTHR43569">
    <property type="entry name" value="AMIDOHYDROLASE"/>
    <property type="match status" value="1"/>
</dbReference>
<dbReference type="RefSeq" id="WP_025372768.1">
    <property type="nucleotide sequence ID" value="NZ_CP003915.1"/>
</dbReference>